<reference evidence="5 6" key="1">
    <citation type="submission" date="2016-08" db="EMBL/GenBank/DDBJ databases">
        <title>Whole genome sequence of Mesorhizobium sp. strain UASWS1009 isolated from industrial sewage.</title>
        <authorList>
            <person name="Crovadore J."/>
            <person name="Calmin G."/>
            <person name="Chablais R."/>
            <person name="Cochard B."/>
            <person name="Lefort F."/>
        </authorList>
    </citation>
    <scope>NUCLEOTIDE SEQUENCE [LARGE SCALE GENOMIC DNA]</scope>
    <source>
        <strain evidence="5 6">UASWS1009</strain>
    </source>
</reference>
<evidence type="ECO:0000256" key="2">
    <source>
        <dbReference type="ARBA" id="ARBA00022723"/>
    </source>
</evidence>
<sequence>MSIVLSGRLKARLAANEKLGVVWLTLGHASIVEMAARTGTDALVIDLQHGLWDRRSLETAVGITGGDVPTIARVADCSTTAIGSALDAGCDGVLVPLIETREQAEQAVAASRFPPHGHRSGGGVRPLAIGFGTYLERADRVAVGIMIETAKGVENVEEIMTVPGLDFVLIGTGDLGISYAARGKDASAIEDACRLVKDACSRAGVPCGIFTGSLDKARQRRAEGYSLVVLASDVDVVRDAFDGAVRGFAEAAS</sequence>
<dbReference type="AlphaFoldDB" id="A0A1C2DVA4"/>
<keyword evidence="3" id="KW-0456">Lyase</keyword>
<dbReference type="Gene3D" id="3.20.20.60">
    <property type="entry name" value="Phosphoenolpyruvate-binding domains"/>
    <property type="match status" value="1"/>
</dbReference>
<dbReference type="EMBL" id="MDEO01000031">
    <property type="protein sequence ID" value="OCX18720.1"/>
    <property type="molecule type" value="Genomic_DNA"/>
</dbReference>
<evidence type="ECO:0000256" key="3">
    <source>
        <dbReference type="ARBA" id="ARBA00023239"/>
    </source>
</evidence>
<dbReference type="PANTHER" id="PTHR30502:SF0">
    <property type="entry name" value="PHOSPHOENOLPYRUVATE CARBOXYLASE FAMILY PROTEIN"/>
    <property type="match status" value="1"/>
</dbReference>
<comment type="caution">
    <text evidence="5">The sequence shown here is derived from an EMBL/GenBank/DDBJ whole genome shotgun (WGS) entry which is preliminary data.</text>
</comment>
<dbReference type="RefSeq" id="WP_024927290.1">
    <property type="nucleotide sequence ID" value="NZ_MDEO01000031.1"/>
</dbReference>
<comment type="similarity">
    <text evidence="1">Belongs to the HpcH/HpaI aldolase family.</text>
</comment>
<dbReference type="InterPro" id="IPR040442">
    <property type="entry name" value="Pyrv_kinase-like_dom_sf"/>
</dbReference>
<organism evidence="5 6">
    <name type="scientific">Mesorhizobium hungaricum</name>
    <dbReference type="NCBI Taxonomy" id="1566387"/>
    <lineage>
        <taxon>Bacteria</taxon>
        <taxon>Pseudomonadati</taxon>
        <taxon>Pseudomonadota</taxon>
        <taxon>Alphaproteobacteria</taxon>
        <taxon>Hyphomicrobiales</taxon>
        <taxon>Phyllobacteriaceae</taxon>
        <taxon>Mesorhizobium</taxon>
    </lineage>
</organism>
<evidence type="ECO:0000313" key="6">
    <source>
        <dbReference type="Proteomes" id="UP000094412"/>
    </source>
</evidence>
<dbReference type="PANTHER" id="PTHR30502">
    <property type="entry name" value="2-KETO-3-DEOXY-L-RHAMNONATE ALDOLASE"/>
    <property type="match status" value="1"/>
</dbReference>
<dbReference type="InterPro" id="IPR015813">
    <property type="entry name" value="Pyrv/PenolPyrv_kinase-like_dom"/>
</dbReference>
<dbReference type="GO" id="GO:0016832">
    <property type="term" value="F:aldehyde-lyase activity"/>
    <property type="evidence" value="ECO:0007669"/>
    <property type="project" value="TreeGrafter"/>
</dbReference>
<dbReference type="STRING" id="1566387.QV13_10755"/>
<dbReference type="InterPro" id="IPR005000">
    <property type="entry name" value="Aldolase/citrate-lyase_domain"/>
</dbReference>
<evidence type="ECO:0000259" key="4">
    <source>
        <dbReference type="Pfam" id="PF03328"/>
    </source>
</evidence>
<proteinExistence type="inferred from homology"/>
<feature type="domain" description="HpcH/HpaI aldolase/citrate lyase" evidence="4">
    <location>
        <begin position="21"/>
        <end position="239"/>
    </location>
</feature>
<evidence type="ECO:0000313" key="5">
    <source>
        <dbReference type="EMBL" id="OCX18720.1"/>
    </source>
</evidence>
<dbReference type="Proteomes" id="UP000094412">
    <property type="component" value="Unassembled WGS sequence"/>
</dbReference>
<dbReference type="GO" id="GO:0005737">
    <property type="term" value="C:cytoplasm"/>
    <property type="evidence" value="ECO:0007669"/>
    <property type="project" value="TreeGrafter"/>
</dbReference>
<dbReference type="SUPFAM" id="SSF51621">
    <property type="entry name" value="Phosphoenolpyruvate/pyruvate domain"/>
    <property type="match status" value="1"/>
</dbReference>
<gene>
    <name evidence="5" type="ORF">QV13_10755</name>
</gene>
<evidence type="ECO:0000256" key="1">
    <source>
        <dbReference type="ARBA" id="ARBA00005568"/>
    </source>
</evidence>
<keyword evidence="2" id="KW-0479">Metal-binding</keyword>
<dbReference type="Pfam" id="PF03328">
    <property type="entry name" value="HpcH_HpaI"/>
    <property type="match status" value="1"/>
</dbReference>
<name>A0A1C2DVA4_9HYPH</name>
<dbReference type="InterPro" id="IPR050251">
    <property type="entry name" value="HpcH-HpaI_aldolase"/>
</dbReference>
<dbReference type="GO" id="GO:0046872">
    <property type="term" value="F:metal ion binding"/>
    <property type="evidence" value="ECO:0007669"/>
    <property type="project" value="UniProtKB-KW"/>
</dbReference>
<accession>A0A1C2DVA4</accession>
<protein>
    <recommendedName>
        <fullName evidence="4">HpcH/HpaI aldolase/citrate lyase domain-containing protein</fullName>
    </recommendedName>
</protein>
<keyword evidence="6" id="KW-1185">Reference proteome</keyword>